<dbReference type="Pfam" id="PF03372">
    <property type="entry name" value="Exo_endo_phos"/>
    <property type="match status" value="1"/>
</dbReference>
<reference evidence="3" key="1">
    <citation type="submission" date="2021-02" db="EMBL/GenBank/DDBJ databases">
        <authorList>
            <person name="Nowell W R."/>
        </authorList>
    </citation>
    <scope>NUCLEOTIDE SEQUENCE</scope>
</reference>
<dbReference type="PROSITE" id="PS00352">
    <property type="entry name" value="CSD_1"/>
    <property type="match status" value="2"/>
</dbReference>
<comment type="caution">
    <text evidence="3">The sequence shown here is derived from an EMBL/GenBank/DDBJ whole genome shotgun (WGS) entry which is preliminary data.</text>
</comment>
<evidence type="ECO:0000313" key="3">
    <source>
        <dbReference type="EMBL" id="CAF1109731.1"/>
    </source>
</evidence>
<gene>
    <name evidence="3" type="ORF">XAT740_LOCUS18800</name>
</gene>
<evidence type="ECO:0000259" key="2">
    <source>
        <dbReference type="PROSITE" id="PS51857"/>
    </source>
</evidence>
<keyword evidence="4" id="KW-1185">Reference proteome</keyword>
<dbReference type="InterPro" id="IPR040459">
    <property type="entry name" value="MJ1316"/>
</dbReference>
<dbReference type="GO" id="GO:0003676">
    <property type="term" value="F:nucleic acid binding"/>
    <property type="evidence" value="ECO:0007669"/>
    <property type="project" value="InterPro"/>
</dbReference>
<dbReference type="SUPFAM" id="SSF50249">
    <property type="entry name" value="Nucleic acid-binding proteins"/>
    <property type="match status" value="3"/>
</dbReference>
<dbReference type="InterPro" id="IPR050181">
    <property type="entry name" value="Cold_shock_domain"/>
</dbReference>
<evidence type="ECO:0000313" key="4">
    <source>
        <dbReference type="Proteomes" id="UP000663828"/>
    </source>
</evidence>
<dbReference type="Pfam" id="PF00313">
    <property type="entry name" value="CSD"/>
    <property type="match status" value="3"/>
</dbReference>
<dbReference type="Gene3D" id="2.40.50.140">
    <property type="entry name" value="Nucleic acid-binding proteins"/>
    <property type="match status" value="3"/>
</dbReference>
<dbReference type="PROSITE" id="PS51857">
    <property type="entry name" value="CSD_2"/>
    <property type="match status" value="3"/>
</dbReference>
<dbReference type="CDD" id="cd04458">
    <property type="entry name" value="CSP_CDS"/>
    <property type="match status" value="2"/>
</dbReference>
<feature type="region of interest" description="Disordered" evidence="1">
    <location>
        <begin position="1312"/>
        <end position="1346"/>
    </location>
</feature>
<sequence length="1515" mass="175125">MLQSSDSVQIRSAGDFDQICLKLDHSINITCFTDPSSKSLPIDALHDLRISKVTNKDSLTNTQWTQIRDYFDKLVQQSDRNTSLCSIVQSVQDYLSEILSEESKFRSSSSFSSWTTSRTDASTPAEKFRGADLIFNRLTYDPTIDHSKVIIGYEDRFIGIHEIAFNDFKKVHDDKCGIPMHRIRYYKIDGEIVWDRVKKVDILTGNKIHAETSTGMYVEQRERNTREQSMNLVEGMYEFDRSNHRWNLCPHVNLASDNSREPSSNNMCIPERCQIITWNVLFDYYYSDSIYTYLRHPEILKTLKSFLPDIICLQEITLDFLTLLMQELWVQENNYYLIIMKSVVNRRHEQTFGQIILTKNFRARAFTVYPVQLFENAPRRRYTKEYIIARFGLNSQVTIDLVNLHLHSDCSHNAVDKRCQALKYLFQAMNTQNYMLIGDFNFGDHHWQEQYLLQRYQYQIHDLWRDFYDIEENPGYTFDPSRNSCAKITSKSSGSHRLDRYLLHTLHNLSYSIEHMNLIGLETIPVDLQSNKRLNQSDHFGLQLKIHFRTRPVSHRSMLAIVPSMKMDSMIETFREQYDPMRKQWPLHVKLFWPFFELINNEDDEGSILLPLRLLLSQYQSFEIIVDEVESSADDLTIMLKMNLQSVKSLKALYEQIQQLFPQCLLSNEQQFNPHIIIAQFDTNKRLNQVKSTLNFSNSIQFSVQYISVLQRTDIDDTSPFSVTHQLPLGPVLEPISPNQLYGVDSSMKEFLTKMNLYKNEQSYEHKCKKSHRLSLCFEEILNENTLHCYRCLCFSYGSFRLGLHGDDLDIVFVLAENGSLDNPTALDQTFLRLRYDSSALTNHVSDLLEKQISHFFNNEIVYSRRIQAVYPILSILFADRTRVEIFIEIKEASILKETNLLLNFHEPIHGVHDIERLVVHVRHPPIFQYLLTFIRTWAQNTGFYGQVYGYLGGYSWAILCAYICHQHLPKKQICFSIEQLFDLIKQFFSFYAHFNWLHDSLHLPMKLHYLDETSDVSRGSMRILCPTPPFNNSARSTTTSTRDLIIQGFQQAYETLEKAANYEDILCLPNQFPHKTIQSIIQLTLSGQTINELDHWLGYMKSRLAHFSTDCEDECHLFVQTDTKTEKRDTDLERFYSIGFQVDEQVLSRHRQFYYVFNKFLDEFKIDMLSNTFARFLTAVRPIRYCQQHLLRPMSTADASSTQTSSKERETGIVKRFSKDKGYGFISKNSDGSDCFVHFKSINTAGFKTLEQGQEVEFSIVQGEKGVEARDVTITNPNSSRSSFFGGSSNNDSTSSRFGFGANARSQSSSTAFSFGGTKSSQLHSTGRDSASAGKSFDFTSGLTSSKTDNLFSSRRAAASGEREIGSVKRWTEERGFGFIRRNDGGPDLFCHARSLKNGLRSLTEGQTVQFTIQQTDKGEEARNVTIFDENDSASDSQETINPEQRYTGTVRRWLPEKGYGFLRREDTGTDVFIHLSNLPEGTTSLEEGQQVEFNIVSGGKGVTAQNLTINSED</sequence>
<feature type="domain" description="CSD" evidence="2">
    <location>
        <begin position="1364"/>
        <end position="1428"/>
    </location>
</feature>
<dbReference type="Pfam" id="PF04928">
    <property type="entry name" value="PAP_central"/>
    <property type="match status" value="1"/>
</dbReference>
<protein>
    <recommendedName>
        <fullName evidence="2">CSD domain-containing protein</fullName>
    </recommendedName>
</protein>
<dbReference type="PANTHER" id="PTHR11544">
    <property type="entry name" value="COLD SHOCK DOMAIN CONTAINING PROTEINS"/>
    <property type="match status" value="1"/>
</dbReference>
<dbReference type="SMART" id="SM00357">
    <property type="entry name" value="CSP"/>
    <property type="match status" value="3"/>
</dbReference>
<dbReference type="Proteomes" id="UP000663828">
    <property type="component" value="Unassembled WGS sequence"/>
</dbReference>
<dbReference type="InterPro" id="IPR007012">
    <property type="entry name" value="PolA_pol_cen_dom"/>
</dbReference>
<organism evidence="3 4">
    <name type="scientific">Adineta ricciae</name>
    <name type="common">Rotifer</name>
    <dbReference type="NCBI Taxonomy" id="249248"/>
    <lineage>
        <taxon>Eukaryota</taxon>
        <taxon>Metazoa</taxon>
        <taxon>Spiralia</taxon>
        <taxon>Gnathifera</taxon>
        <taxon>Rotifera</taxon>
        <taxon>Eurotatoria</taxon>
        <taxon>Bdelloidea</taxon>
        <taxon>Adinetida</taxon>
        <taxon>Adinetidae</taxon>
        <taxon>Adineta</taxon>
    </lineage>
</organism>
<dbReference type="Gene3D" id="1.10.1410.10">
    <property type="match status" value="1"/>
</dbReference>
<dbReference type="InterPro" id="IPR012340">
    <property type="entry name" value="NA-bd_OB-fold"/>
</dbReference>
<name>A0A814PR78_ADIRI</name>
<feature type="compositionally biased region" description="Polar residues" evidence="1">
    <location>
        <begin position="1312"/>
        <end position="1330"/>
    </location>
</feature>
<dbReference type="EMBL" id="CAJNOR010001264">
    <property type="protein sequence ID" value="CAF1109731.1"/>
    <property type="molecule type" value="Genomic_DNA"/>
</dbReference>
<feature type="domain" description="CSD" evidence="2">
    <location>
        <begin position="1210"/>
        <end position="1275"/>
    </location>
</feature>
<dbReference type="PRINTS" id="PR00050">
    <property type="entry name" value="COLDSHOCK"/>
</dbReference>
<dbReference type="InterPro" id="IPR019844">
    <property type="entry name" value="CSD_CS"/>
</dbReference>
<dbReference type="Pfam" id="PF04457">
    <property type="entry name" value="MJ1316"/>
    <property type="match status" value="1"/>
</dbReference>
<dbReference type="InterPro" id="IPR036691">
    <property type="entry name" value="Endo/exonu/phosph_ase_sf"/>
</dbReference>
<dbReference type="Gene3D" id="3.90.1140.10">
    <property type="entry name" value="Cyclic phosphodiesterase"/>
    <property type="match status" value="1"/>
</dbReference>
<dbReference type="GO" id="GO:1990817">
    <property type="term" value="F:poly(A) RNA polymerase activity"/>
    <property type="evidence" value="ECO:0007669"/>
    <property type="project" value="InterPro"/>
</dbReference>
<accession>A0A814PR78</accession>
<proteinExistence type="predicted"/>
<dbReference type="SUPFAM" id="SSF81631">
    <property type="entry name" value="PAP/OAS1 substrate-binding domain"/>
    <property type="match status" value="1"/>
</dbReference>
<dbReference type="InterPro" id="IPR002059">
    <property type="entry name" value="CSP_DNA-bd"/>
</dbReference>
<dbReference type="Pfam" id="PF13563">
    <property type="entry name" value="2_5_RNA_ligase2"/>
    <property type="match status" value="1"/>
</dbReference>
<dbReference type="Gene3D" id="3.60.10.10">
    <property type="entry name" value="Endonuclease/exonuclease/phosphatase"/>
    <property type="match status" value="1"/>
</dbReference>
<dbReference type="InterPro" id="IPR005135">
    <property type="entry name" value="Endo/exonuclease/phosphatase"/>
</dbReference>
<feature type="domain" description="CSD" evidence="2">
    <location>
        <begin position="1447"/>
        <end position="1511"/>
    </location>
</feature>
<dbReference type="InterPro" id="IPR011129">
    <property type="entry name" value="CSD"/>
</dbReference>
<evidence type="ECO:0000256" key="1">
    <source>
        <dbReference type="SAM" id="MobiDB-lite"/>
    </source>
</evidence>
<dbReference type="SUPFAM" id="SSF56219">
    <property type="entry name" value="DNase I-like"/>
    <property type="match status" value="1"/>
</dbReference>